<comment type="caution">
    <text evidence="3">The sequence shown here is derived from an EMBL/GenBank/DDBJ whole genome shotgun (WGS) entry which is preliminary data.</text>
</comment>
<name>A0A5A7PRV9_STRAF</name>
<evidence type="ECO:0000313" key="3">
    <source>
        <dbReference type="EMBL" id="GER35376.1"/>
    </source>
</evidence>
<evidence type="ECO:0000256" key="2">
    <source>
        <dbReference type="SAM" id="SignalP"/>
    </source>
</evidence>
<evidence type="ECO:0000313" key="4">
    <source>
        <dbReference type="Proteomes" id="UP000325081"/>
    </source>
</evidence>
<dbReference type="Proteomes" id="UP000325081">
    <property type="component" value="Unassembled WGS sequence"/>
</dbReference>
<dbReference type="EMBL" id="BKCP01004961">
    <property type="protein sequence ID" value="GER35376.1"/>
    <property type="molecule type" value="Genomic_DNA"/>
</dbReference>
<gene>
    <name evidence="3" type="ORF">STAS_11647</name>
</gene>
<dbReference type="AlphaFoldDB" id="A0A5A7PRV9"/>
<keyword evidence="2" id="KW-0732">Signal</keyword>
<evidence type="ECO:0000256" key="1">
    <source>
        <dbReference type="SAM" id="MobiDB-lite"/>
    </source>
</evidence>
<accession>A0A5A7PRV9</accession>
<feature type="chain" id="PRO_5022916152" evidence="2">
    <location>
        <begin position="21"/>
        <end position="185"/>
    </location>
</feature>
<feature type="region of interest" description="Disordered" evidence="1">
    <location>
        <begin position="140"/>
        <end position="165"/>
    </location>
</feature>
<organism evidence="3 4">
    <name type="scientific">Striga asiatica</name>
    <name type="common">Asiatic witchweed</name>
    <name type="synonym">Buchnera asiatica</name>
    <dbReference type="NCBI Taxonomy" id="4170"/>
    <lineage>
        <taxon>Eukaryota</taxon>
        <taxon>Viridiplantae</taxon>
        <taxon>Streptophyta</taxon>
        <taxon>Embryophyta</taxon>
        <taxon>Tracheophyta</taxon>
        <taxon>Spermatophyta</taxon>
        <taxon>Magnoliopsida</taxon>
        <taxon>eudicotyledons</taxon>
        <taxon>Gunneridae</taxon>
        <taxon>Pentapetalae</taxon>
        <taxon>asterids</taxon>
        <taxon>lamiids</taxon>
        <taxon>Lamiales</taxon>
        <taxon>Orobanchaceae</taxon>
        <taxon>Buchnereae</taxon>
        <taxon>Striga</taxon>
    </lineage>
</organism>
<protein>
    <submittedName>
        <fullName evidence="3">DNA polymerase III PolC</fullName>
    </submittedName>
</protein>
<sequence>MAQDHTPLLSAISRIHLVHLVLLHVGCNNRVFVVGTNRSSYHRSRLKPAVRRPPPLTMEITKEKKKSQSEEWSANSSPGAKYASAMAFPLSSTSAGTAMAIRIICYLFNESIVVTTFSFIGSTVAPESFLDARKSRESSSSKALQILHPSQKLHNKRNNTLDTDQPRQKQIFRFQHQRHIVLPAL</sequence>
<reference evidence="4" key="1">
    <citation type="journal article" date="2019" name="Curr. Biol.">
        <title>Genome Sequence of Striga asiatica Provides Insight into the Evolution of Plant Parasitism.</title>
        <authorList>
            <person name="Yoshida S."/>
            <person name="Kim S."/>
            <person name="Wafula E.K."/>
            <person name="Tanskanen J."/>
            <person name="Kim Y.M."/>
            <person name="Honaas L."/>
            <person name="Yang Z."/>
            <person name="Spallek T."/>
            <person name="Conn C.E."/>
            <person name="Ichihashi Y."/>
            <person name="Cheong K."/>
            <person name="Cui S."/>
            <person name="Der J.P."/>
            <person name="Gundlach H."/>
            <person name="Jiao Y."/>
            <person name="Hori C."/>
            <person name="Ishida J.K."/>
            <person name="Kasahara H."/>
            <person name="Kiba T."/>
            <person name="Kim M.S."/>
            <person name="Koo N."/>
            <person name="Laohavisit A."/>
            <person name="Lee Y.H."/>
            <person name="Lumba S."/>
            <person name="McCourt P."/>
            <person name="Mortimer J.C."/>
            <person name="Mutuku J.M."/>
            <person name="Nomura T."/>
            <person name="Sasaki-Sekimoto Y."/>
            <person name="Seto Y."/>
            <person name="Wang Y."/>
            <person name="Wakatake T."/>
            <person name="Sakakibara H."/>
            <person name="Demura T."/>
            <person name="Yamaguchi S."/>
            <person name="Yoneyama K."/>
            <person name="Manabe R.I."/>
            <person name="Nelson D.C."/>
            <person name="Schulman A.H."/>
            <person name="Timko M.P."/>
            <person name="dePamphilis C.W."/>
            <person name="Choi D."/>
            <person name="Shirasu K."/>
        </authorList>
    </citation>
    <scope>NUCLEOTIDE SEQUENCE [LARGE SCALE GENOMIC DNA]</scope>
    <source>
        <strain evidence="4">cv. UVA1</strain>
    </source>
</reference>
<keyword evidence="4" id="KW-1185">Reference proteome</keyword>
<proteinExistence type="predicted"/>
<feature type="signal peptide" evidence="2">
    <location>
        <begin position="1"/>
        <end position="20"/>
    </location>
</feature>